<dbReference type="Proteomes" id="UP000516260">
    <property type="component" value="Chromosome 2"/>
</dbReference>
<evidence type="ECO:0000313" key="2">
    <source>
        <dbReference type="Proteomes" id="UP000516260"/>
    </source>
</evidence>
<organism evidence="1 2">
    <name type="scientific">Takifugu bimaculatus</name>
    <dbReference type="NCBI Taxonomy" id="433685"/>
    <lineage>
        <taxon>Eukaryota</taxon>
        <taxon>Metazoa</taxon>
        <taxon>Chordata</taxon>
        <taxon>Craniata</taxon>
        <taxon>Vertebrata</taxon>
        <taxon>Euteleostomi</taxon>
        <taxon>Actinopterygii</taxon>
        <taxon>Neopterygii</taxon>
        <taxon>Teleostei</taxon>
        <taxon>Neoteleostei</taxon>
        <taxon>Acanthomorphata</taxon>
        <taxon>Eupercaria</taxon>
        <taxon>Tetraodontiformes</taxon>
        <taxon>Tetradontoidea</taxon>
        <taxon>Tetraodontidae</taxon>
        <taxon>Takifugu</taxon>
    </lineage>
</organism>
<keyword evidence="2" id="KW-1185">Reference proteome</keyword>
<comment type="caution">
    <text evidence="1">The sequence shown here is derived from an EMBL/GenBank/DDBJ whole genome shotgun (WGS) entry which is preliminary data.</text>
</comment>
<gene>
    <name evidence="1" type="ORF">fugu_001692</name>
</gene>
<dbReference type="EMBL" id="SWLE01000012">
    <property type="protein sequence ID" value="TNM93516.1"/>
    <property type="molecule type" value="Genomic_DNA"/>
</dbReference>
<sequence>MVVPLEIFPGRLCHDSLLSMQKSGNKNKMEKTQKSLKIHQRSVTKSHISGHVIHETKTLNEESTCHLGPIKGMLGAQRSGVSRSLKGQLKITRNHNVWGDEQTGKKWKITFGNTQIHIKPATRILKQHNDKFT</sequence>
<proteinExistence type="predicted"/>
<accession>A0A4Z2BPM6</accession>
<evidence type="ECO:0000313" key="1">
    <source>
        <dbReference type="EMBL" id="TNM93516.1"/>
    </source>
</evidence>
<protein>
    <submittedName>
        <fullName evidence="1">Uncharacterized protein</fullName>
    </submittedName>
</protein>
<reference evidence="1 2" key="1">
    <citation type="submission" date="2019-04" db="EMBL/GenBank/DDBJ databases">
        <title>The sequence and de novo assembly of Takifugu bimaculatus genome using PacBio and Hi-C technologies.</title>
        <authorList>
            <person name="Xu P."/>
            <person name="Liu B."/>
            <person name="Zhou Z."/>
        </authorList>
    </citation>
    <scope>NUCLEOTIDE SEQUENCE [LARGE SCALE GENOMIC DNA]</scope>
    <source>
        <strain evidence="1">TB-2018</strain>
        <tissue evidence="1">Muscle</tissue>
    </source>
</reference>
<name>A0A4Z2BPM6_9TELE</name>
<dbReference type="AlphaFoldDB" id="A0A4Z2BPM6"/>